<keyword evidence="4" id="KW-0274">FAD</keyword>
<dbReference type="PANTHER" id="PTHR42973:SF32">
    <property type="entry name" value="FAD-LINKED OXIDOREDUCTASE AFOF"/>
    <property type="match status" value="1"/>
</dbReference>
<dbReference type="Gene3D" id="3.30.465.10">
    <property type="match status" value="1"/>
</dbReference>
<dbReference type="SUPFAM" id="SSF56176">
    <property type="entry name" value="FAD-binding/transporter-associated domain-like"/>
    <property type="match status" value="1"/>
</dbReference>
<keyword evidence="9" id="KW-1185">Reference proteome</keyword>
<protein>
    <submittedName>
        <fullName evidence="8">FAD binding domain protein</fullName>
    </submittedName>
</protein>
<dbReference type="InterPro" id="IPR050416">
    <property type="entry name" value="FAD-linked_Oxidoreductase"/>
</dbReference>
<dbReference type="Proteomes" id="UP001201262">
    <property type="component" value="Unassembled WGS sequence"/>
</dbReference>
<proteinExistence type="inferred from homology"/>
<dbReference type="InterPro" id="IPR016169">
    <property type="entry name" value="FAD-bd_PCMH_sub2"/>
</dbReference>
<evidence type="ECO:0000256" key="3">
    <source>
        <dbReference type="ARBA" id="ARBA00022729"/>
    </source>
</evidence>
<evidence type="ECO:0000256" key="4">
    <source>
        <dbReference type="ARBA" id="ARBA00022827"/>
    </source>
</evidence>
<dbReference type="Gene3D" id="3.40.462.20">
    <property type="match status" value="1"/>
</dbReference>
<dbReference type="PROSITE" id="PS51387">
    <property type="entry name" value="FAD_PCMH"/>
    <property type="match status" value="1"/>
</dbReference>
<dbReference type="GO" id="GO:0071949">
    <property type="term" value="F:FAD binding"/>
    <property type="evidence" value="ECO:0007669"/>
    <property type="project" value="InterPro"/>
</dbReference>
<evidence type="ECO:0000256" key="5">
    <source>
        <dbReference type="ARBA" id="ARBA00023002"/>
    </source>
</evidence>
<evidence type="ECO:0000259" key="7">
    <source>
        <dbReference type="PROSITE" id="PS51387"/>
    </source>
</evidence>
<name>A0AAD4KML0_9EURO</name>
<dbReference type="InterPro" id="IPR006094">
    <property type="entry name" value="Oxid_FAD_bind_N"/>
</dbReference>
<evidence type="ECO:0000256" key="1">
    <source>
        <dbReference type="ARBA" id="ARBA00005466"/>
    </source>
</evidence>
<dbReference type="Pfam" id="PF01565">
    <property type="entry name" value="FAD_binding_4"/>
    <property type="match status" value="1"/>
</dbReference>
<dbReference type="Pfam" id="PF08031">
    <property type="entry name" value="BBE"/>
    <property type="match status" value="1"/>
</dbReference>
<comment type="similarity">
    <text evidence="1">Belongs to the oxygen-dependent FAD-linked oxidoreductase family.</text>
</comment>
<dbReference type="GeneID" id="70243540"/>
<feature type="domain" description="FAD-binding PCMH-type" evidence="7">
    <location>
        <begin position="56"/>
        <end position="230"/>
    </location>
</feature>
<evidence type="ECO:0000256" key="6">
    <source>
        <dbReference type="SAM" id="SignalP"/>
    </source>
</evidence>
<organism evidence="8 9">
    <name type="scientific">Talaromyces proteolyticus</name>
    <dbReference type="NCBI Taxonomy" id="1131652"/>
    <lineage>
        <taxon>Eukaryota</taxon>
        <taxon>Fungi</taxon>
        <taxon>Dikarya</taxon>
        <taxon>Ascomycota</taxon>
        <taxon>Pezizomycotina</taxon>
        <taxon>Eurotiomycetes</taxon>
        <taxon>Eurotiomycetidae</taxon>
        <taxon>Eurotiales</taxon>
        <taxon>Trichocomaceae</taxon>
        <taxon>Talaromyces</taxon>
        <taxon>Talaromyces sect. Bacilispori</taxon>
    </lineage>
</organism>
<keyword evidence="2" id="KW-0285">Flavoprotein</keyword>
<keyword evidence="3 6" id="KW-0732">Signal</keyword>
<dbReference type="GO" id="GO:0016491">
    <property type="term" value="F:oxidoreductase activity"/>
    <property type="evidence" value="ECO:0007669"/>
    <property type="project" value="UniProtKB-KW"/>
</dbReference>
<dbReference type="InterPro" id="IPR036318">
    <property type="entry name" value="FAD-bd_PCMH-like_sf"/>
</dbReference>
<dbReference type="InterPro" id="IPR012951">
    <property type="entry name" value="BBE"/>
</dbReference>
<accession>A0AAD4KML0</accession>
<dbReference type="AlphaFoldDB" id="A0AAD4KML0"/>
<evidence type="ECO:0000313" key="9">
    <source>
        <dbReference type="Proteomes" id="UP001201262"/>
    </source>
</evidence>
<reference evidence="8" key="1">
    <citation type="submission" date="2021-12" db="EMBL/GenBank/DDBJ databases">
        <title>Convergent genome expansion in fungi linked to evolution of root-endophyte symbiosis.</title>
        <authorList>
            <consortium name="DOE Joint Genome Institute"/>
            <person name="Ke Y.-H."/>
            <person name="Bonito G."/>
            <person name="Liao H.-L."/>
            <person name="Looney B."/>
            <person name="Rojas-Flechas A."/>
            <person name="Nash J."/>
            <person name="Hameed K."/>
            <person name="Schadt C."/>
            <person name="Martin F."/>
            <person name="Crous P.W."/>
            <person name="Miettinen O."/>
            <person name="Magnuson J.K."/>
            <person name="Labbe J."/>
            <person name="Jacobson D."/>
            <person name="Doktycz M.J."/>
            <person name="Veneault-Fourrey C."/>
            <person name="Kuo A."/>
            <person name="Mondo S."/>
            <person name="Calhoun S."/>
            <person name="Riley R."/>
            <person name="Ohm R."/>
            <person name="LaButti K."/>
            <person name="Andreopoulos B."/>
            <person name="Pangilinan J."/>
            <person name="Nolan M."/>
            <person name="Tritt A."/>
            <person name="Clum A."/>
            <person name="Lipzen A."/>
            <person name="Daum C."/>
            <person name="Barry K."/>
            <person name="Grigoriev I.V."/>
            <person name="Vilgalys R."/>
        </authorList>
    </citation>
    <scope>NUCLEOTIDE SEQUENCE</scope>
    <source>
        <strain evidence="8">PMI_201</strain>
    </source>
</reference>
<keyword evidence="5" id="KW-0560">Oxidoreductase</keyword>
<evidence type="ECO:0000313" key="8">
    <source>
        <dbReference type="EMBL" id="KAH8691967.1"/>
    </source>
</evidence>
<sequence>MLPYIPLLVSMSLLATAQSSGNVNITEIFGPALSERAKIYSVNDSNWSTETKQRWSTWDAPSYIGAVKPVTEQDVAATVKLASRYNIAFLATGGGHGASQNFANVTNAISIDLSNFNTIDVDAENNRITIGGGVTYGELYEPLSSIGKEIPTGNARCVGVVGATIGAGVGLLQGIHGYTSDALLQVTIVTAAGIPFNASTTENSDLFWAIRGAGANFGIITSATYEIYNATNGGYAQNAFLSYPPSANGSIWNILESFDETLPPELSITIGVSYNQTIQEPSIGVNLVFWGSQEEFAQYINQFIALNPTTWTNETLPWDGLTDAAGRGTACETNLHINPYTIALNQTNARVFEGFFTDFITFSQENPTYAGDFAIERYSSQGPMSAPPERRGVYPWRETKMNIVFENLYPTNSTLDTITDGFFTQQRQHFDEFSGFPTFATYVNYAHGDEGPNVWYGENNLERLSSLKRKWDSNNLFGVAKPVPLN</sequence>
<comment type="caution">
    <text evidence="8">The sequence shown here is derived from an EMBL/GenBank/DDBJ whole genome shotgun (WGS) entry which is preliminary data.</text>
</comment>
<feature type="signal peptide" evidence="6">
    <location>
        <begin position="1"/>
        <end position="17"/>
    </location>
</feature>
<dbReference type="PANTHER" id="PTHR42973">
    <property type="entry name" value="BINDING OXIDOREDUCTASE, PUTATIVE (AFU_ORTHOLOGUE AFUA_1G17690)-RELATED"/>
    <property type="match status" value="1"/>
</dbReference>
<gene>
    <name evidence="8" type="ORF">BGW36DRAFT_347952</name>
</gene>
<dbReference type="InterPro" id="IPR016166">
    <property type="entry name" value="FAD-bd_PCMH"/>
</dbReference>
<dbReference type="EMBL" id="JAJTJA010000011">
    <property type="protein sequence ID" value="KAH8691967.1"/>
    <property type="molecule type" value="Genomic_DNA"/>
</dbReference>
<dbReference type="RefSeq" id="XP_046067964.1">
    <property type="nucleotide sequence ID" value="XM_046213253.1"/>
</dbReference>
<evidence type="ECO:0000256" key="2">
    <source>
        <dbReference type="ARBA" id="ARBA00022630"/>
    </source>
</evidence>
<feature type="chain" id="PRO_5042203271" evidence="6">
    <location>
        <begin position="18"/>
        <end position="486"/>
    </location>
</feature>